<dbReference type="Pfam" id="PF07690">
    <property type="entry name" value="MFS_1"/>
    <property type="match status" value="1"/>
</dbReference>
<dbReference type="OrthoDB" id="9771451at2"/>
<keyword evidence="8" id="KW-1185">Reference proteome</keyword>
<dbReference type="RefSeq" id="WP_132332940.1">
    <property type="nucleotide sequence ID" value="NZ_SMJZ01000044.1"/>
</dbReference>
<evidence type="ECO:0000256" key="2">
    <source>
        <dbReference type="ARBA" id="ARBA00008432"/>
    </source>
</evidence>
<feature type="transmembrane region" description="Helical" evidence="6">
    <location>
        <begin position="391"/>
        <end position="417"/>
    </location>
</feature>
<dbReference type="InterPro" id="IPR044772">
    <property type="entry name" value="NO3_transporter"/>
</dbReference>
<sequence length="434" mass="46469">MVISFSRRRRIDDWRPEDAAYWRAVGKRVAWRNLVLSILVEHLGFAVWTIWSVAVLALGEYHFSVDQLFWLVALPNLVGAVLRIPYTFLPARMGGANFTVLSALLLLIPALLLVVAVRDPATPYWMFLVIAATAGLGGGNFASSMANITNFFPAGKQGVALGLNAAGGNVGVSSVQVVIPVVVAAYGVAAAGWVWVPLLLIAALAAWWGMDNLSSARASVREQLRVVRHRQMWVMSFLYIGTFGSFMGYATAFPLLVRSEFPHLAVGALVFAGPLAGSLARPLGGWLSDRYGGAKVTFWNFAVMGCGALAVWAAIASAVFPAFFAAFMLLFVTSGVGNGSTYRMIPAIFTTIERSAEGGRRATSSALGLVSAVGALGGFFINRAFGASYAAVGGAGAALAAFVLFYLVCCGVTWWCYMRTVLLWWRPSLAEARV</sequence>
<evidence type="ECO:0000313" key="8">
    <source>
        <dbReference type="Proteomes" id="UP000295157"/>
    </source>
</evidence>
<feature type="transmembrane region" description="Helical" evidence="6">
    <location>
        <begin position="366"/>
        <end position="385"/>
    </location>
</feature>
<evidence type="ECO:0000256" key="4">
    <source>
        <dbReference type="ARBA" id="ARBA00022989"/>
    </source>
</evidence>
<dbReference type="GO" id="GO:0015112">
    <property type="term" value="F:nitrate transmembrane transporter activity"/>
    <property type="evidence" value="ECO:0007669"/>
    <property type="project" value="InterPro"/>
</dbReference>
<protein>
    <submittedName>
        <fullName evidence="7">MFS transporter</fullName>
    </submittedName>
</protein>
<feature type="transmembrane region" description="Helical" evidence="6">
    <location>
        <begin position="264"/>
        <end position="284"/>
    </location>
</feature>
<feature type="transmembrane region" description="Helical" evidence="6">
    <location>
        <begin position="163"/>
        <end position="186"/>
    </location>
</feature>
<dbReference type="InterPro" id="IPR036259">
    <property type="entry name" value="MFS_trans_sf"/>
</dbReference>
<comment type="similarity">
    <text evidence="2">Belongs to the major facilitator superfamily. Nitrate/nitrite porter (TC 2.A.1.8) family.</text>
</comment>
<evidence type="ECO:0000256" key="1">
    <source>
        <dbReference type="ARBA" id="ARBA00004141"/>
    </source>
</evidence>
<comment type="subcellular location">
    <subcellularLocation>
        <location evidence="1">Membrane</location>
        <topology evidence="1">Multi-pass membrane protein</topology>
    </subcellularLocation>
</comment>
<organism evidence="7 8">
    <name type="scientific">Nonomuraea longispora</name>
    <dbReference type="NCBI Taxonomy" id="1848320"/>
    <lineage>
        <taxon>Bacteria</taxon>
        <taxon>Bacillati</taxon>
        <taxon>Actinomycetota</taxon>
        <taxon>Actinomycetes</taxon>
        <taxon>Streptosporangiales</taxon>
        <taxon>Streptosporangiaceae</taxon>
        <taxon>Nonomuraea</taxon>
    </lineage>
</organism>
<dbReference type="PANTHER" id="PTHR23515">
    <property type="entry name" value="HIGH-AFFINITY NITRATE TRANSPORTER 2.3"/>
    <property type="match status" value="1"/>
</dbReference>
<dbReference type="Proteomes" id="UP000295157">
    <property type="component" value="Unassembled WGS sequence"/>
</dbReference>
<evidence type="ECO:0000256" key="3">
    <source>
        <dbReference type="ARBA" id="ARBA00022692"/>
    </source>
</evidence>
<evidence type="ECO:0000256" key="6">
    <source>
        <dbReference type="SAM" id="Phobius"/>
    </source>
</evidence>
<feature type="transmembrane region" description="Helical" evidence="6">
    <location>
        <begin position="34"/>
        <end position="56"/>
    </location>
</feature>
<evidence type="ECO:0000256" key="5">
    <source>
        <dbReference type="ARBA" id="ARBA00023136"/>
    </source>
</evidence>
<dbReference type="AlphaFoldDB" id="A0A4V2XKN3"/>
<feature type="transmembrane region" description="Helical" evidence="6">
    <location>
        <begin position="322"/>
        <end position="345"/>
    </location>
</feature>
<feature type="transmembrane region" description="Helical" evidence="6">
    <location>
        <begin position="68"/>
        <end position="86"/>
    </location>
</feature>
<reference evidence="7 8" key="1">
    <citation type="submission" date="2019-02" db="EMBL/GenBank/DDBJ databases">
        <title>Draft genome sequences of novel Actinobacteria.</title>
        <authorList>
            <person name="Sahin N."/>
            <person name="Ay H."/>
            <person name="Saygin H."/>
        </authorList>
    </citation>
    <scope>NUCLEOTIDE SEQUENCE [LARGE SCALE GENOMIC DNA]</scope>
    <source>
        <strain evidence="7 8">KC201</strain>
    </source>
</reference>
<name>A0A4V2XKN3_9ACTN</name>
<feature type="transmembrane region" description="Helical" evidence="6">
    <location>
        <begin position="192"/>
        <end position="210"/>
    </location>
</feature>
<dbReference type="Gene3D" id="1.20.1250.20">
    <property type="entry name" value="MFS general substrate transporter like domains"/>
    <property type="match status" value="1"/>
</dbReference>
<keyword evidence="3 6" id="KW-0812">Transmembrane</keyword>
<keyword evidence="4 6" id="KW-1133">Transmembrane helix</keyword>
<evidence type="ECO:0000313" key="7">
    <source>
        <dbReference type="EMBL" id="TDC07156.1"/>
    </source>
</evidence>
<proteinExistence type="inferred from homology"/>
<feature type="transmembrane region" description="Helical" evidence="6">
    <location>
        <begin position="98"/>
        <end position="117"/>
    </location>
</feature>
<dbReference type="SUPFAM" id="SSF103473">
    <property type="entry name" value="MFS general substrate transporter"/>
    <property type="match status" value="1"/>
</dbReference>
<comment type="caution">
    <text evidence="7">The sequence shown here is derived from an EMBL/GenBank/DDBJ whole genome shotgun (WGS) entry which is preliminary data.</text>
</comment>
<dbReference type="InterPro" id="IPR011701">
    <property type="entry name" value="MFS"/>
</dbReference>
<gene>
    <name evidence="7" type="ORF">E1267_14345</name>
</gene>
<dbReference type="EMBL" id="SMJZ01000044">
    <property type="protein sequence ID" value="TDC07156.1"/>
    <property type="molecule type" value="Genomic_DNA"/>
</dbReference>
<feature type="transmembrane region" description="Helical" evidence="6">
    <location>
        <begin position="231"/>
        <end position="252"/>
    </location>
</feature>
<accession>A0A4V2XKN3</accession>
<feature type="transmembrane region" description="Helical" evidence="6">
    <location>
        <begin position="123"/>
        <end position="142"/>
    </location>
</feature>
<feature type="transmembrane region" description="Helical" evidence="6">
    <location>
        <begin position="296"/>
        <end position="316"/>
    </location>
</feature>
<keyword evidence="5 6" id="KW-0472">Membrane</keyword>
<dbReference type="GO" id="GO:0016020">
    <property type="term" value="C:membrane"/>
    <property type="evidence" value="ECO:0007669"/>
    <property type="project" value="UniProtKB-SubCell"/>
</dbReference>